<dbReference type="STRING" id="1392250.A0A2I2GFH6"/>
<dbReference type="GeneID" id="36561661"/>
<dbReference type="Gene3D" id="3.50.50.60">
    <property type="entry name" value="FAD/NAD(P)-binding domain"/>
    <property type="match status" value="1"/>
</dbReference>
<comment type="caution">
    <text evidence="7">The sequence shown here is derived from an EMBL/GenBank/DDBJ whole genome shotgun (WGS) entry which is preliminary data.</text>
</comment>
<dbReference type="AlphaFoldDB" id="A0A2I2GFH6"/>
<dbReference type="InterPro" id="IPR036188">
    <property type="entry name" value="FAD/NAD-bd_sf"/>
</dbReference>
<dbReference type="GO" id="GO:0008115">
    <property type="term" value="F:sarcosine oxidase activity"/>
    <property type="evidence" value="ECO:0007669"/>
    <property type="project" value="TreeGrafter"/>
</dbReference>
<dbReference type="Gene3D" id="3.30.9.10">
    <property type="entry name" value="D-Amino Acid Oxidase, subunit A, domain 2"/>
    <property type="match status" value="1"/>
</dbReference>
<dbReference type="RefSeq" id="XP_024706913.1">
    <property type="nucleotide sequence ID" value="XM_024853960.1"/>
</dbReference>
<evidence type="ECO:0000259" key="6">
    <source>
        <dbReference type="Pfam" id="PF01266"/>
    </source>
</evidence>
<name>A0A2I2GFH6_9EURO</name>
<dbReference type="InterPro" id="IPR006076">
    <property type="entry name" value="FAD-dep_OxRdtase"/>
</dbReference>
<dbReference type="VEuPathDB" id="FungiDB:P170DRAFT_487726"/>
<evidence type="ECO:0000313" key="8">
    <source>
        <dbReference type="Proteomes" id="UP000234275"/>
    </source>
</evidence>
<evidence type="ECO:0000256" key="2">
    <source>
        <dbReference type="ARBA" id="ARBA00010989"/>
    </source>
</evidence>
<dbReference type="GO" id="GO:0050660">
    <property type="term" value="F:flavin adenine dinucleotide binding"/>
    <property type="evidence" value="ECO:0007669"/>
    <property type="project" value="InterPro"/>
</dbReference>
<evidence type="ECO:0000256" key="3">
    <source>
        <dbReference type="ARBA" id="ARBA00022630"/>
    </source>
</evidence>
<dbReference type="PANTHER" id="PTHR10961">
    <property type="entry name" value="PEROXISOMAL SARCOSINE OXIDASE"/>
    <property type="match status" value="1"/>
</dbReference>
<keyword evidence="4" id="KW-0274">FAD</keyword>
<dbReference type="Proteomes" id="UP000234275">
    <property type="component" value="Unassembled WGS sequence"/>
</dbReference>
<dbReference type="InterPro" id="IPR045170">
    <property type="entry name" value="MTOX"/>
</dbReference>
<evidence type="ECO:0000256" key="1">
    <source>
        <dbReference type="ARBA" id="ARBA00001974"/>
    </source>
</evidence>
<dbReference type="PANTHER" id="PTHR10961:SF7">
    <property type="entry name" value="FAD DEPENDENT OXIDOREDUCTASE DOMAIN-CONTAINING PROTEIN"/>
    <property type="match status" value="1"/>
</dbReference>
<gene>
    <name evidence="7" type="ORF">P170DRAFT_487726</name>
</gene>
<dbReference type="EMBL" id="MSFO01000002">
    <property type="protein sequence ID" value="PLB51611.1"/>
    <property type="molecule type" value="Genomic_DNA"/>
</dbReference>
<dbReference type="OrthoDB" id="424974at2759"/>
<dbReference type="SUPFAM" id="SSF51905">
    <property type="entry name" value="FAD/NAD(P)-binding domain"/>
    <property type="match status" value="1"/>
</dbReference>
<evidence type="ECO:0000256" key="4">
    <source>
        <dbReference type="ARBA" id="ARBA00022827"/>
    </source>
</evidence>
<evidence type="ECO:0000256" key="5">
    <source>
        <dbReference type="ARBA" id="ARBA00023002"/>
    </source>
</evidence>
<reference evidence="7 8" key="1">
    <citation type="submission" date="2016-12" db="EMBL/GenBank/DDBJ databases">
        <title>The genomes of Aspergillus section Nigri reveals drivers in fungal speciation.</title>
        <authorList>
            <consortium name="DOE Joint Genome Institute"/>
            <person name="Vesth T.C."/>
            <person name="Nybo J."/>
            <person name="Theobald S."/>
            <person name="Brandl J."/>
            <person name="Frisvad J.C."/>
            <person name="Nielsen K.F."/>
            <person name="Lyhne E.K."/>
            <person name="Kogle M.E."/>
            <person name="Kuo A."/>
            <person name="Riley R."/>
            <person name="Clum A."/>
            <person name="Nolan M."/>
            <person name="Lipzen A."/>
            <person name="Salamov A."/>
            <person name="Henrissat B."/>
            <person name="Wiebenga A."/>
            <person name="De Vries R.P."/>
            <person name="Grigoriev I.V."/>
            <person name="Mortensen U.H."/>
            <person name="Andersen M.R."/>
            <person name="Baker S.E."/>
        </authorList>
    </citation>
    <scope>NUCLEOTIDE SEQUENCE [LARGE SCALE GENOMIC DNA]</scope>
    <source>
        <strain evidence="7 8">IBT 23096</strain>
    </source>
</reference>
<sequence>MPPKNNYDVAIIGGGPIGLSTAHELAKAGHSVVVLEQYNFFNQAGSSGDLQRMFRTTYTEDFMADLAYESMRVWEELEAEAGETLRWMTGLLNFGNPEYHERGPEGTLLGPIENLKRLGMEYTVYTKSDIERSYPFTNLPDDYIGIYAPDNGIINVPLLVRTLYRLAKQNGAQMHSHTQVTRLDPESVGQGWRISAIQEGQPVTYHADKIVLTCGAYINSILRASFGIQLRLEIWEMAGSYYSLFFGYPVLPWGPPDLARITVDTATRRISDPAQRNECGVSEGDIANTRDFVTRFMKGVNPSIPVFESVCLQGNVFDNMFVLDQLPEEYLRGAEPGSVVLFTAGWAMKFVPLVGRALKGLVVDGRSRYARGEFAVTRKDERGEGLNEEV</sequence>
<comment type="similarity">
    <text evidence="2">Belongs to the MSOX/MTOX family.</text>
</comment>
<proteinExistence type="inferred from homology"/>
<keyword evidence="5" id="KW-0560">Oxidoreductase</keyword>
<keyword evidence="3" id="KW-0285">Flavoprotein</keyword>
<accession>A0A2I2GFH6</accession>
<feature type="domain" description="FAD dependent oxidoreductase" evidence="6">
    <location>
        <begin position="8"/>
        <end position="358"/>
    </location>
</feature>
<evidence type="ECO:0000313" key="7">
    <source>
        <dbReference type="EMBL" id="PLB51611.1"/>
    </source>
</evidence>
<organism evidence="7 8">
    <name type="scientific">Aspergillus steynii IBT 23096</name>
    <dbReference type="NCBI Taxonomy" id="1392250"/>
    <lineage>
        <taxon>Eukaryota</taxon>
        <taxon>Fungi</taxon>
        <taxon>Dikarya</taxon>
        <taxon>Ascomycota</taxon>
        <taxon>Pezizomycotina</taxon>
        <taxon>Eurotiomycetes</taxon>
        <taxon>Eurotiomycetidae</taxon>
        <taxon>Eurotiales</taxon>
        <taxon>Aspergillaceae</taxon>
        <taxon>Aspergillus</taxon>
        <taxon>Aspergillus subgen. Circumdati</taxon>
    </lineage>
</organism>
<dbReference type="Pfam" id="PF01266">
    <property type="entry name" value="DAO"/>
    <property type="match status" value="1"/>
</dbReference>
<comment type="cofactor">
    <cofactor evidence="1">
        <name>FAD</name>
        <dbReference type="ChEBI" id="CHEBI:57692"/>
    </cofactor>
</comment>
<protein>
    <submittedName>
        <fullName evidence="7">DAO-domain-containing protein</fullName>
    </submittedName>
</protein>
<keyword evidence="8" id="KW-1185">Reference proteome</keyword>